<keyword evidence="2" id="KW-1185">Reference proteome</keyword>
<keyword evidence="1" id="KW-0378">Hydrolase</keyword>
<comment type="caution">
    <text evidence="1">The sequence shown here is derived from an EMBL/GenBank/DDBJ whole genome shotgun (WGS) entry which is preliminary data.</text>
</comment>
<gene>
    <name evidence="1" type="primary">PRSS27.4</name>
    <name evidence="1" type="ORF">GBF38_005124</name>
</gene>
<reference evidence="1" key="1">
    <citation type="submission" date="2020-04" db="EMBL/GenBank/DDBJ databases">
        <title>A chromosome-scale assembly and high-density genetic map of the yellow drum (Nibea albiflora) genome.</title>
        <authorList>
            <person name="Xu D."/>
            <person name="Zhang W."/>
            <person name="Chen R."/>
            <person name="Tan P."/>
            <person name="Wang L."/>
            <person name="Song H."/>
            <person name="Tian L."/>
            <person name="Zhu Q."/>
            <person name="Wang B."/>
        </authorList>
    </citation>
    <scope>NUCLEOTIDE SEQUENCE</scope>
    <source>
        <strain evidence="1">ZJHYS-2018</strain>
    </source>
</reference>
<sequence length="353" mass="37825">MGHILPFLVRGFVAFMFNSLLFISACGLALGNTRIMGGQESAPGIWPWQVSLNTDEGPLCAGSLITSQWVLTAAHCLRRDPDTIKVFLGRNSQSGPNPNEVSRTIHQVRCHDSFEVLTNNNDICLLRLSAPVNSNDHINPICLASADSTFHSGIGSWVAGWGSTAYDNSSDILRDVNLPIVGNHECKCSHRLLTENMICAGLRAGGKDACRGDSGAPLVTKRDSVWVQSGIVSYGDGCAEPMNPGVYTRVSKYQEWISKITGSSKPGFVTFSSSGVDSDSNYTCATSQHKTTSTTAASVQPRVLLSLSADNGSEDGKIEARVSVNVADGAENMIYFSRFTHFIAVCAVGLLLT</sequence>
<dbReference type="EMBL" id="CM024809">
    <property type="protein sequence ID" value="KAG8006017.1"/>
    <property type="molecule type" value="Genomic_DNA"/>
</dbReference>
<protein>
    <submittedName>
        <fullName evidence="1">Serine protease 27</fullName>
    </submittedName>
</protein>
<dbReference type="Proteomes" id="UP000805704">
    <property type="component" value="Chromosome 21"/>
</dbReference>
<evidence type="ECO:0000313" key="1">
    <source>
        <dbReference type="EMBL" id="KAG8006017.1"/>
    </source>
</evidence>
<accession>A0ACB7EV47</accession>
<evidence type="ECO:0000313" key="2">
    <source>
        <dbReference type="Proteomes" id="UP000805704"/>
    </source>
</evidence>
<proteinExistence type="predicted"/>
<name>A0ACB7EV47_NIBAL</name>
<organism evidence="1 2">
    <name type="scientific">Nibea albiflora</name>
    <name type="common">Yellow drum</name>
    <name type="synonym">Corvina albiflora</name>
    <dbReference type="NCBI Taxonomy" id="240163"/>
    <lineage>
        <taxon>Eukaryota</taxon>
        <taxon>Metazoa</taxon>
        <taxon>Chordata</taxon>
        <taxon>Craniata</taxon>
        <taxon>Vertebrata</taxon>
        <taxon>Euteleostomi</taxon>
        <taxon>Actinopterygii</taxon>
        <taxon>Neopterygii</taxon>
        <taxon>Teleostei</taxon>
        <taxon>Neoteleostei</taxon>
        <taxon>Acanthomorphata</taxon>
        <taxon>Eupercaria</taxon>
        <taxon>Sciaenidae</taxon>
        <taxon>Nibea</taxon>
    </lineage>
</organism>
<keyword evidence="1" id="KW-0645">Protease</keyword>